<dbReference type="UniPathway" id="UPA00539"/>
<dbReference type="NCBIfam" id="TIGR03859">
    <property type="entry name" value="PQQ_PqqD"/>
    <property type="match status" value="1"/>
</dbReference>
<evidence type="ECO:0000256" key="1">
    <source>
        <dbReference type="ARBA" id="ARBA00004886"/>
    </source>
</evidence>
<gene>
    <name evidence="5" type="ORF">BFF78_37915</name>
</gene>
<dbReference type="Pfam" id="PF05402">
    <property type="entry name" value="PqqD"/>
    <property type="match status" value="1"/>
</dbReference>
<feature type="region of interest" description="Disordered" evidence="4">
    <location>
        <begin position="90"/>
        <end position="110"/>
    </location>
</feature>
<protein>
    <submittedName>
        <fullName evidence="5">Pyrroloquinoline quinone biosynthesis protein PqqD</fullName>
    </submittedName>
</protein>
<dbReference type="AlphaFoldDB" id="A0A1D7YKD2"/>
<sequence>MNGAPARCWRLRRGVRLGHDPVRRTPVLLHPEGVLLLNETAAAILRVCQDTAGAAEIEDVLAERYDTVDTEEVEAFLAALAARHLLEPVTSAQTSAPGGAGPESGRHCGG</sequence>
<organism evidence="5 6">
    <name type="scientific">Streptomyces fodineus</name>
    <dbReference type="NCBI Taxonomy" id="1904616"/>
    <lineage>
        <taxon>Bacteria</taxon>
        <taxon>Bacillati</taxon>
        <taxon>Actinomycetota</taxon>
        <taxon>Actinomycetes</taxon>
        <taxon>Kitasatosporales</taxon>
        <taxon>Streptomycetaceae</taxon>
        <taxon>Streptomyces</taxon>
    </lineage>
</organism>
<accession>A0A1D7YKD2</accession>
<dbReference type="InterPro" id="IPR008792">
    <property type="entry name" value="PQQD"/>
</dbReference>
<keyword evidence="3" id="KW-0884">PQQ biosynthesis</keyword>
<feature type="compositionally biased region" description="Gly residues" evidence="4">
    <location>
        <begin position="98"/>
        <end position="110"/>
    </location>
</feature>
<dbReference type="GO" id="GO:0018189">
    <property type="term" value="P:pyrroloquinoline quinone biosynthetic process"/>
    <property type="evidence" value="ECO:0007669"/>
    <property type="project" value="UniProtKB-UniPathway"/>
</dbReference>
<dbReference type="InterPro" id="IPR022479">
    <property type="entry name" value="PqqD_bac"/>
</dbReference>
<evidence type="ECO:0000256" key="2">
    <source>
        <dbReference type="ARBA" id="ARBA00011741"/>
    </source>
</evidence>
<evidence type="ECO:0000313" key="5">
    <source>
        <dbReference type="EMBL" id="AOR36063.1"/>
    </source>
</evidence>
<dbReference type="InterPro" id="IPR041881">
    <property type="entry name" value="PqqD_sf"/>
</dbReference>
<comment type="pathway">
    <text evidence="1">Cofactor biosynthesis; pyrroloquinoline quinone biosynthesis.</text>
</comment>
<dbReference type="KEGG" id="spun:BFF78_37915"/>
<name>A0A1D7YKD2_9ACTN</name>
<evidence type="ECO:0000256" key="3">
    <source>
        <dbReference type="ARBA" id="ARBA00022905"/>
    </source>
</evidence>
<evidence type="ECO:0000256" key="4">
    <source>
        <dbReference type="SAM" id="MobiDB-lite"/>
    </source>
</evidence>
<dbReference type="Gene3D" id="1.10.10.1150">
    <property type="entry name" value="Coenzyme PQQ synthesis protein D (PqqD)"/>
    <property type="match status" value="1"/>
</dbReference>
<dbReference type="GO" id="GO:0048038">
    <property type="term" value="F:quinone binding"/>
    <property type="evidence" value="ECO:0007669"/>
    <property type="project" value="InterPro"/>
</dbReference>
<dbReference type="RefSeq" id="WP_069782576.1">
    <property type="nucleotide sequence ID" value="NZ_CP017248.1"/>
</dbReference>
<proteinExistence type="predicted"/>
<reference evidence="6" key="1">
    <citation type="submission" date="2016-09" db="EMBL/GenBank/DDBJ databases">
        <title>Streptomyces puniciscabiei strain:TW1S1 Genome sequencing and assembly.</title>
        <authorList>
            <person name="Kim M.-K."/>
            <person name="Kim S.B."/>
        </authorList>
    </citation>
    <scope>NUCLEOTIDE SEQUENCE [LARGE SCALE GENOMIC DNA]</scope>
    <source>
        <strain evidence="6">TW1S1</strain>
    </source>
</reference>
<dbReference type="EMBL" id="CP017248">
    <property type="protein sequence ID" value="AOR36063.1"/>
    <property type="molecule type" value="Genomic_DNA"/>
</dbReference>
<evidence type="ECO:0000313" key="6">
    <source>
        <dbReference type="Proteomes" id="UP000094960"/>
    </source>
</evidence>
<dbReference type="Proteomes" id="UP000094960">
    <property type="component" value="Chromosome"/>
</dbReference>
<keyword evidence="6" id="KW-1185">Reference proteome</keyword>
<comment type="subunit">
    <text evidence="2">Monomer. Interacts with PqqE.</text>
</comment>